<dbReference type="InterPro" id="IPR051320">
    <property type="entry name" value="Viral_Replic_Matur_Polypro"/>
</dbReference>
<dbReference type="FunFam" id="3.30.70.270:FF:000020">
    <property type="entry name" value="Transposon Tf2-6 polyprotein-like Protein"/>
    <property type="match status" value="1"/>
</dbReference>
<evidence type="ECO:0000259" key="1">
    <source>
        <dbReference type="Pfam" id="PF17919"/>
    </source>
</evidence>
<dbReference type="EMBL" id="ASPP01027400">
    <property type="protein sequence ID" value="ETO06177.1"/>
    <property type="molecule type" value="Genomic_DNA"/>
</dbReference>
<accession>X6LYD3</accession>
<dbReference type="InterPro" id="IPR041577">
    <property type="entry name" value="RT_RNaseH_2"/>
</dbReference>
<dbReference type="CDD" id="cd09274">
    <property type="entry name" value="RNase_HI_RT_Ty3"/>
    <property type="match status" value="1"/>
</dbReference>
<dbReference type="Proteomes" id="UP000023152">
    <property type="component" value="Unassembled WGS sequence"/>
</dbReference>
<gene>
    <name evidence="2" type="ORF">RFI_31219</name>
</gene>
<feature type="non-terminal residue" evidence="2">
    <location>
        <position position="229"/>
    </location>
</feature>
<dbReference type="OrthoDB" id="415724at2759"/>
<dbReference type="InterPro" id="IPR043128">
    <property type="entry name" value="Rev_trsase/Diguanyl_cyclase"/>
</dbReference>
<dbReference type="Gene3D" id="3.30.70.270">
    <property type="match status" value="2"/>
</dbReference>
<evidence type="ECO:0000313" key="2">
    <source>
        <dbReference type="EMBL" id="ETO06177.1"/>
    </source>
</evidence>
<sequence>MFEDIDDVDIYIDDLIVSMETEQQHIHSTQYEIGNGKCEFLQRKLVFLGHVISADGIGANPQYVEKILKINKPCNKKQLEQLLGLVQWIARFIPNCKWTAELSKLRKKNTKWKWDSTHEDAFTQLKKAIKNTQLLRHPKQSDPFIVHCDASDVAVGAALLQIHDVVLVPIEFISKKFDKHQLNWHTSEKELYSVIYALQKWRHYLLLRKFTVYTDHKNLESLFAVRSKQ</sequence>
<dbReference type="AlphaFoldDB" id="X6LYD3"/>
<proteinExistence type="predicted"/>
<comment type="caution">
    <text evidence="2">The sequence shown here is derived from an EMBL/GenBank/DDBJ whole genome shotgun (WGS) entry which is preliminary data.</text>
</comment>
<dbReference type="SUPFAM" id="SSF56672">
    <property type="entry name" value="DNA/RNA polymerases"/>
    <property type="match status" value="1"/>
</dbReference>
<dbReference type="PANTHER" id="PTHR33064:SF37">
    <property type="entry name" value="RIBONUCLEASE H"/>
    <property type="match status" value="1"/>
</dbReference>
<dbReference type="OMA" id="NCITSEP"/>
<evidence type="ECO:0000313" key="3">
    <source>
        <dbReference type="Proteomes" id="UP000023152"/>
    </source>
</evidence>
<reference evidence="2 3" key="1">
    <citation type="journal article" date="2013" name="Curr. Biol.">
        <title>The Genome of the Foraminiferan Reticulomyxa filosa.</title>
        <authorList>
            <person name="Glockner G."/>
            <person name="Hulsmann N."/>
            <person name="Schleicher M."/>
            <person name="Noegel A.A."/>
            <person name="Eichinger L."/>
            <person name="Gallinger C."/>
            <person name="Pawlowski J."/>
            <person name="Sierra R."/>
            <person name="Euteneuer U."/>
            <person name="Pillet L."/>
            <person name="Moustafa A."/>
            <person name="Platzer M."/>
            <person name="Groth M."/>
            <person name="Szafranski K."/>
            <person name="Schliwa M."/>
        </authorList>
    </citation>
    <scope>NUCLEOTIDE SEQUENCE [LARGE SCALE GENOMIC DNA]</scope>
</reference>
<dbReference type="PANTHER" id="PTHR33064">
    <property type="entry name" value="POL PROTEIN"/>
    <property type="match status" value="1"/>
</dbReference>
<keyword evidence="3" id="KW-1185">Reference proteome</keyword>
<dbReference type="InterPro" id="IPR043502">
    <property type="entry name" value="DNA/RNA_pol_sf"/>
</dbReference>
<dbReference type="Pfam" id="PF17919">
    <property type="entry name" value="RT_RNaseH_2"/>
    <property type="match status" value="1"/>
</dbReference>
<organism evidence="2 3">
    <name type="scientific">Reticulomyxa filosa</name>
    <dbReference type="NCBI Taxonomy" id="46433"/>
    <lineage>
        <taxon>Eukaryota</taxon>
        <taxon>Sar</taxon>
        <taxon>Rhizaria</taxon>
        <taxon>Retaria</taxon>
        <taxon>Foraminifera</taxon>
        <taxon>Monothalamids</taxon>
        <taxon>Reticulomyxidae</taxon>
        <taxon>Reticulomyxa</taxon>
    </lineage>
</organism>
<feature type="domain" description="Reverse transcriptase/retrotransposon-derived protein RNase H-like" evidence="1">
    <location>
        <begin position="114"/>
        <end position="212"/>
    </location>
</feature>
<protein>
    <submittedName>
        <fullName evidence="2">RETRotransposon-like family member</fullName>
    </submittedName>
</protein>
<name>X6LYD3_RETFI</name>